<accession>A0A6J5P5J3</accession>
<name>A0A6J5P5J3_9CAUD</name>
<proteinExistence type="predicted"/>
<evidence type="ECO:0000313" key="1">
    <source>
        <dbReference type="EMBL" id="CAB4164671.1"/>
    </source>
</evidence>
<sequence>MGEVELTSIQIKAAQLLMSKLIPDLARTELTGADGGAINITTDDDKAVIAMFAAKAKEK</sequence>
<gene>
    <name evidence="1" type="ORF">UFOVP826_68</name>
</gene>
<protein>
    <submittedName>
        <fullName evidence="1">Uncharacterized protein</fullName>
    </submittedName>
</protein>
<organism evidence="1">
    <name type="scientific">uncultured Caudovirales phage</name>
    <dbReference type="NCBI Taxonomy" id="2100421"/>
    <lineage>
        <taxon>Viruses</taxon>
        <taxon>Duplodnaviria</taxon>
        <taxon>Heunggongvirae</taxon>
        <taxon>Uroviricota</taxon>
        <taxon>Caudoviricetes</taxon>
        <taxon>Peduoviridae</taxon>
        <taxon>Maltschvirus</taxon>
        <taxon>Maltschvirus maltsch</taxon>
    </lineage>
</organism>
<dbReference type="EMBL" id="LR796765">
    <property type="protein sequence ID" value="CAB4164671.1"/>
    <property type="molecule type" value="Genomic_DNA"/>
</dbReference>
<reference evidence="1" key="1">
    <citation type="submission" date="2020-04" db="EMBL/GenBank/DDBJ databases">
        <authorList>
            <person name="Chiriac C."/>
            <person name="Salcher M."/>
            <person name="Ghai R."/>
            <person name="Kavagutti S V."/>
        </authorList>
    </citation>
    <scope>NUCLEOTIDE SEQUENCE</scope>
</reference>